<dbReference type="GO" id="GO:0030414">
    <property type="term" value="F:peptidase inhibitor activity"/>
    <property type="evidence" value="ECO:0007669"/>
    <property type="project" value="InterPro"/>
</dbReference>
<protein>
    <submittedName>
        <fullName evidence="3">Single whey acidic protein domain-containing protein isoform 3</fullName>
    </submittedName>
</protein>
<dbReference type="GO" id="GO:0005576">
    <property type="term" value="C:extracellular region"/>
    <property type="evidence" value="ECO:0007669"/>
    <property type="project" value="InterPro"/>
</dbReference>
<dbReference type="SUPFAM" id="SSF57256">
    <property type="entry name" value="Elafin-like"/>
    <property type="match status" value="1"/>
</dbReference>
<dbReference type="PROSITE" id="PS51390">
    <property type="entry name" value="WAP"/>
    <property type="match status" value="1"/>
</dbReference>
<dbReference type="Gene3D" id="4.10.75.10">
    <property type="entry name" value="Elafin-like"/>
    <property type="match status" value="1"/>
</dbReference>
<keyword evidence="1" id="KW-0732">Signal</keyword>
<feature type="signal peptide" evidence="1">
    <location>
        <begin position="1"/>
        <end position="24"/>
    </location>
</feature>
<dbReference type="EMBL" id="EU623981">
    <property type="protein sequence ID" value="ACF28466.1"/>
    <property type="molecule type" value="mRNA"/>
</dbReference>
<dbReference type="Pfam" id="PF00095">
    <property type="entry name" value="WAP"/>
    <property type="match status" value="1"/>
</dbReference>
<feature type="chain" id="PRO_5002846821" evidence="1">
    <location>
        <begin position="25"/>
        <end position="80"/>
    </location>
</feature>
<accession>B6S2X5</accession>
<evidence type="ECO:0000259" key="2">
    <source>
        <dbReference type="PROSITE" id="PS51390"/>
    </source>
</evidence>
<name>B6S2X5_PENMO</name>
<feature type="domain" description="WAP" evidence="2">
    <location>
        <begin position="28"/>
        <end position="77"/>
    </location>
</feature>
<evidence type="ECO:0000256" key="1">
    <source>
        <dbReference type="SAM" id="SignalP"/>
    </source>
</evidence>
<dbReference type="AlphaFoldDB" id="B6S2X5"/>
<reference evidence="3" key="1">
    <citation type="journal article" date="2008" name="Dev. Comp. Immunol.">
        <title>Shrimp single WAP domain (SWD)-containing protein exhibits proteinase inhibitory and antimicrobial activities.</title>
        <authorList>
            <person name="Amparyup P."/>
            <person name="Donpudsa S."/>
            <person name="Tassanakajon A."/>
        </authorList>
    </citation>
    <scope>NUCLEOTIDE SEQUENCE</scope>
</reference>
<dbReference type="SMART" id="SM00217">
    <property type="entry name" value="WAP"/>
    <property type="match status" value="1"/>
</dbReference>
<sequence length="80" mass="8697">MVSLKEVLILSVLVVAMVVSPADAVPTGLEKPGRCRRPEEYHSICPLRAISCNDDSRCSNGYKCCLVGCGKRCMPVAIWT</sequence>
<proteinExistence type="evidence at transcript level"/>
<organism evidence="3">
    <name type="scientific">Penaeus monodon</name>
    <name type="common">Giant tiger prawn</name>
    <dbReference type="NCBI Taxonomy" id="6687"/>
    <lineage>
        <taxon>Eukaryota</taxon>
        <taxon>Metazoa</taxon>
        <taxon>Ecdysozoa</taxon>
        <taxon>Arthropoda</taxon>
        <taxon>Crustacea</taxon>
        <taxon>Multicrustacea</taxon>
        <taxon>Malacostraca</taxon>
        <taxon>Eumalacostraca</taxon>
        <taxon>Eucarida</taxon>
        <taxon>Decapoda</taxon>
        <taxon>Dendrobranchiata</taxon>
        <taxon>Penaeoidea</taxon>
        <taxon>Penaeidae</taxon>
        <taxon>Penaeus</taxon>
    </lineage>
</organism>
<dbReference type="InterPro" id="IPR008197">
    <property type="entry name" value="WAP_dom"/>
</dbReference>
<dbReference type="InterPro" id="IPR036645">
    <property type="entry name" value="Elafin-like_sf"/>
</dbReference>
<evidence type="ECO:0000313" key="3">
    <source>
        <dbReference type="EMBL" id="ACF28466.1"/>
    </source>
</evidence>